<evidence type="ECO:0000313" key="2">
    <source>
        <dbReference type="Proteomes" id="UP001610818"/>
    </source>
</evidence>
<organism evidence="1 2">
    <name type="scientific">Streptomyces longisporoflavus</name>
    <dbReference type="NCBI Taxonomy" id="28044"/>
    <lineage>
        <taxon>Bacteria</taxon>
        <taxon>Bacillati</taxon>
        <taxon>Actinomycetota</taxon>
        <taxon>Actinomycetes</taxon>
        <taxon>Kitasatosporales</taxon>
        <taxon>Streptomycetaceae</taxon>
        <taxon>Streptomyces</taxon>
    </lineage>
</organism>
<keyword evidence="2" id="KW-1185">Reference proteome</keyword>
<dbReference type="RefSeq" id="WP_397713543.1">
    <property type="nucleotide sequence ID" value="NZ_JBIRGN010000004.1"/>
</dbReference>
<reference evidence="1 2" key="1">
    <citation type="submission" date="2024-10" db="EMBL/GenBank/DDBJ databases">
        <title>The Natural Products Discovery Center: Release of the First 8490 Sequenced Strains for Exploring Actinobacteria Biosynthetic Diversity.</title>
        <authorList>
            <person name="Kalkreuter E."/>
            <person name="Kautsar S.A."/>
            <person name="Yang D."/>
            <person name="Bader C.D."/>
            <person name="Teijaro C.N."/>
            <person name="Fluegel L."/>
            <person name="Davis C.M."/>
            <person name="Simpson J.R."/>
            <person name="Lauterbach L."/>
            <person name="Steele A.D."/>
            <person name="Gui C."/>
            <person name="Meng S."/>
            <person name="Li G."/>
            <person name="Viehrig K."/>
            <person name="Ye F."/>
            <person name="Su P."/>
            <person name="Kiefer A.F."/>
            <person name="Nichols A."/>
            <person name="Cepeda A.J."/>
            <person name="Yan W."/>
            <person name="Fan B."/>
            <person name="Jiang Y."/>
            <person name="Adhikari A."/>
            <person name="Zheng C.-J."/>
            <person name="Schuster L."/>
            <person name="Cowan T.M."/>
            <person name="Smanski M.J."/>
            <person name="Chevrette M.G."/>
            <person name="De Carvalho L.P.S."/>
            <person name="Shen B."/>
        </authorList>
    </citation>
    <scope>NUCLEOTIDE SEQUENCE [LARGE SCALE GENOMIC DNA]</scope>
    <source>
        <strain evidence="1 2">NPDC017990</strain>
    </source>
</reference>
<name>A0ABW7QST3_9ACTN</name>
<evidence type="ECO:0000313" key="1">
    <source>
        <dbReference type="EMBL" id="MFH8547400.1"/>
    </source>
</evidence>
<comment type="caution">
    <text evidence="1">The sequence shown here is derived from an EMBL/GenBank/DDBJ whole genome shotgun (WGS) entry which is preliminary data.</text>
</comment>
<protein>
    <submittedName>
        <fullName evidence="1">Uncharacterized protein</fullName>
    </submittedName>
</protein>
<sequence>MADATPIGYNLVPPPGWDSIPLQGESMNDSILKIVDRAVHELPEGLPRDDVSKARMELFKRLRQAAQQAAKAHGLTLYLPVERIHGAYVPASFVVSEMLAGQAAAPADEVLRLVGSGRGECEQVDVDGAEGSRIDRVVPPPKDAEFDYASRRVEYVIPVPGAPALQWLTVTFSTVGDGHPDGELSDILVDVFDAVMTTFRWSYA</sequence>
<proteinExistence type="predicted"/>
<gene>
    <name evidence="1" type="ORF">ACH4F9_20565</name>
</gene>
<accession>A0ABW7QST3</accession>
<dbReference type="Proteomes" id="UP001610818">
    <property type="component" value="Unassembled WGS sequence"/>
</dbReference>
<dbReference type="EMBL" id="JBIRGQ010000004">
    <property type="protein sequence ID" value="MFH8547400.1"/>
    <property type="molecule type" value="Genomic_DNA"/>
</dbReference>